<dbReference type="Pfam" id="PF21956">
    <property type="entry name" value="DUF6922"/>
    <property type="match status" value="1"/>
</dbReference>
<gene>
    <name evidence="2" type="ORF">FSB76_06290</name>
</gene>
<evidence type="ECO:0000259" key="1">
    <source>
        <dbReference type="Pfam" id="PF21956"/>
    </source>
</evidence>
<dbReference type="KEGG" id="mgk:FSB76_06290"/>
<accession>A0A5B8VV78</accession>
<protein>
    <recommendedName>
        <fullName evidence="1">DUF6922 domain-containing protein</fullName>
    </recommendedName>
</protein>
<keyword evidence="3" id="KW-1185">Reference proteome</keyword>
<dbReference type="RefSeq" id="WP_147052752.1">
    <property type="nucleotide sequence ID" value="NZ_CP042437.1"/>
</dbReference>
<reference evidence="2 3" key="1">
    <citation type="journal article" date="2013" name="J. Microbiol.">
        <title>Mucilaginibacter ginsenosidivorax sp. nov., with ginsenoside converting activity isolated from sediment.</title>
        <authorList>
            <person name="Kim J.K."/>
            <person name="Choi T.E."/>
            <person name="Liu Q.M."/>
            <person name="Park H.Y."/>
            <person name="Yi T.H."/>
            <person name="Yoon M.H."/>
            <person name="Kim S.C."/>
            <person name="Im W.T."/>
        </authorList>
    </citation>
    <scope>NUCLEOTIDE SEQUENCE [LARGE SCALE GENOMIC DNA]</scope>
    <source>
        <strain evidence="2 3">KHI28</strain>
    </source>
</reference>
<dbReference type="OrthoDB" id="1364214at2"/>
<proteinExistence type="predicted"/>
<evidence type="ECO:0000313" key="2">
    <source>
        <dbReference type="EMBL" id="QEC75574.1"/>
    </source>
</evidence>
<dbReference type="EMBL" id="CP042437">
    <property type="protein sequence ID" value="QEC75574.1"/>
    <property type="molecule type" value="Genomic_DNA"/>
</dbReference>
<sequence length="100" mass="11545">MDKPILSKQAFWDVDMDSIDYEKNALFVMESVINSGSLEDFRSIKRFYGDKKIAKTIINTKELGPKEVNFCCHVFKLKLQDFIYPIKKHSPALSADYYGA</sequence>
<dbReference type="AlphaFoldDB" id="A0A5B8VV78"/>
<dbReference type="Proteomes" id="UP000321362">
    <property type="component" value="Chromosome"/>
</dbReference>
<organism evidence="2 3">
    <name type="scientific">Mucilaginibacter ginsenosidivorax</name>
    <dbReference type="NCBI Taxonomy" id="862126"/>
    <lineage>
        <taxon>Bacteria</taxon>
        <taxon>Pseudomonadati</taxon>
        <taxon>Bacteroidota</taxon>
        <taxon>Sphingobacteriia</taxon>
        <taxon>Sphingobacteriales</taxon>
        <taxon>Sphingobacteriaceae</taxon>
        <taxon>Mucilaginibacter</taxon>
    </lineage>
</organism>
<dbReference type="InterPro" id="IPR053830">
    <property type="entry name" value="DUF6922"/>
</dbReference>
<feature type="domain" description="DUF6922" evidence="1">
    <location>
        <begin position="6"/>
        <end position="57"/>
    </location>
</feature>
<name>A0A5B8VV78_9SPHI</name>
<evidence type="ECO:0000313" key="3">
    <source>
        <dbReference type="Proteomes" id="UP000321362"/>
    </source>
</evidence>